<keyword evidence="2" id="KW-1185">Reference proteome</keyword>
<reference evidence="3" key="2">
    <citation type="submission" date="2025-04" db="UniProtKB">
        <authorList>
            <consortium name="RefSeq"/>
        </authorList>
    </citation>
    <scope>IDENTIFICATION</scope>
</reference>
<dbReference type="GeneID" id="108049373"/>
<evidence type="ECO:0000313" key="2">
    <source>
        <dbReference type="Proteomes" id="UP001652680"/>
    </source>
</evidence>
<accession>A0A6P4FF73</accession>
<dbReference type="Proteomes" id="UP001652680">
    <property type="component" value="Unassembled WGS sequence"/>
</dbReference>
<dbReference type="EnsemblMetazoa" id="XM_044460067.1">
    <property type="protein sequence ID" value="XP_044316002.1"/>
    <property type="gene ID" value="LOC108049373"/>
</dbReference>
<protein>
    <submittedName>
        <fullName evidence="3">Uncharacterized protein LOC108049373</fullName>
    </submittedName>
</protein>
<name>A0A6P4FF73_DRORH</name>
<proteinExistence type="predicted"/>
<evidence type="ECO:0000313" key="3">
    <source>
        <dbReference type="RefSeq" id="XP_016986013.1"/>
    </source>
</evidence>
<reference evidence="1" key="3">
    <citation type="submission" date="2025-05" db="UniProtKB">
        <authorList>
            <consortium name="EnsemblMetazoa"/>
        </authorList>
    </citation>
    <scope>IDENTIFICATION</scope>
</reference>
<dbReference type="AlphaFoldDB" id="A0A6P4FF73"/>
<evidence type="ECO:0000313" key="1">
    <source>
        <dbReference type="EnsemblMetazoa" id="XP_044316002.1"/>
    </source>
</evidence>
<dbReference type="OrthoDB" id="7842158at2759"/>
<organism evidence="3">
    <name type="scientific">Drosophila rhopaloa</name>
    <name type="common">Fruit fly</name>
    <dbReference type="NCBI Taxonomy" id="1041015"/>
    <lineage>
        <taxon>Eukaryota</taxon>
        <taxon>Metazoa</taxon>
        <taxon>Ecdysozoa</taxon>
        <taxon>Arthropoda</taxon>
        <taxon>Hexapoda</taxon>
        <taxon>Insecta</taxon>
        <taxon>Pterygota</taxon>
        <taxon>Neoptera</taxon>
        <taxon>Endopterygota</taxon>
        <taxon>Diptera</taxon>
        <taxon>Brachycera</taxon>
        <taxon>Muscomorpha</taxon>
        <taxon>Ephydroidea</taxon>
        <taxon>Drosophilidae</taxon>
        <taxon>Drosophila</taxon>
        <taxon>Sophophora</taxon>
    </lineage>
</organism>
<gene>
    <name evidence="3" type="primary">LOC108049373</name>
    <name evidence="1" type="synonym">108049373</name>
</gene>
<reference evidence="2" key="1">
    <citation type="journal article" date="2021" name="Elife">
        <title>Highly contiguous assemblies of 101 drosophilid genomes.</title>
        <authorList>
            <person name="Kim B.Y."/>
            <person name="Wang J.R."/>
            <person name="Miller D.E."/>
            <person name="Barmina O."/>
            <person name="Delaney E."/>
            <person name="Thompson A."/>
            <person name="Comeault A.A."/>
            <person name="Peede D."/>
            <person name="D'Agostino E.R."/>
            <person name="Pelaez J."/>
            <person name="Aguilar J.M."/>
            <person name="Haji D."/>
            <person name="Matsunaga T."/>
            <person name="Armstrong E.E."/>
            <person name="Zych M."/>
            <person name="Ogawa Y."/>
            <person name="Stamenkovic-Radak M."/>
            <person name="Jelic M."/>
            <person name="Veselinovic M.S."/>
            <person name="Tanaskovic M."/>
            <person name="Eric P."/>
            <person name="Gao J.J."/>
            <person name="Katoh T.K."/>
            <person name="Toda M.J."/>
            <person name="Watabe H."/>
            <person name="Watada M."/>
            <person name="Davis J.S."/>
            <person name="Moyle L.C."/>
            <person name="Manoli G."/>
            <person name="Bertolini E."/>
            <person name="Kostal V."/>
            <person name="Hawley R.S."/>
            <person name="Takahashi A."/>
            <person name="Jones C.D."/>
            <person name="Price D.K."/>
            <person name="Whiteman N."/>
            <person name="Kopp A."/>
            <person name="Matute D.R."/>
            <person name="Petrov D.A."/>
        </authorList>
    </citation>
    <scope>NUCLEOTIDE SEQUENCE [LARGE SCALE GENOMIC DNA]</scope>
</reference>
<sequence length="60" mass="6783">MSDINLVAYNVFRRDLARIFRTFNSSTQTDFTDEIGTSTDLDVKAGSESSLSKLYDLELD</sequence>
<dbReference type="RefSeq" id="XP_016986013.1">
    <property type="nucleotide sequence ID" value="XM_017130524.1"/>
</dbReference>
<dbReference type="RefSeq" id="XP_044316002.1">
    <property type="nucleotide sequence ID" value="XM_044460067.1"/>
</dbReference>